<keyword evidence="1" id="KW-0548">Nucleotidyltransferase</keyword>
<sequence>MPFRFFKVWTSHTDCVALVKEIWSKPAHGNPMTVFGNIDSQVKLAVDEVNRIQNLIDESGVTDDLQQLDYNAQLILTKTLLRQDQFWRDKARVQHFMQGDRNTSYYHRLAKIKAVTKQIHFLNSDTGVLSNSTEIENHIVNYFKAIFCGANSCLVNNMVNNSIPSTVTDEDNAMLTLVPFLEEIKASVFALNGDGAP</sequence>
<comment type="caution">
    <text evidence="1">The sequence shown here is derived from an EMBL/GenBank/DDBJ whole genome shotgun (WGS) entry which is preliminary data.</text>
</comment>
<accession>A0A392NIC5</accession>
<feature type="non-terminal residue" evidence="1">
    <location>
        <position position="197"/>
    </location>
</feature>
<dbReference type="AlphaFoldDB" id="A0A392NIC5"/>
<reference evidence="1 2" key="1">
    <citation type="journal article" date="2018" name="Front. Plant Sci.">
        <title>Red Clover (Trifolium pratense) and Zigzag Clover (T. medium) - A Picture of Genomic Similarities and Differences.</title>
        <authorList>
            <person name="Dluhosova J."/>
            <person name="Istvanek J."/>
            <person name="Nedelnik J."/>
            <person name="Repkova J."/>
        </authorList>
    </citation>
    <scope>NUCLEOTIDE SEQUENCE [LARGE SCALE GENOMIC DNA]</scope>
    <source>
        <strain evidence="2">cv. 10/8</strain>
        <tissue evidence="1">Leaf</tissue>
    </source>
</reference>
<keyword evidence="2" id="KW-1185">Reference proteome</keyword>
<name>A0A392NIC5_9FABA</name>
<protein>
    <submittedName>
        <fullName evidence="1">RNA-directed DNA polymerase (Reverse transcriptase)</fullName>
    </submittedName>
</protein>
<dbReference type="GO" id="GO:0003964">
    <property type="term" value="F:RNA-directed DNA polymerase activity"/>
    <property type="evidence" value="ECO:0007669"/>
    <property type="project" value="UniProtKB-KW"/>
</dbReference>
<dbReference type="EMBL" id="LXQA010039662">
    <property type="protein sequence ID" value="MCH99201.1"/>
    <property type="molecule type" value="Genomic_DNA"/>
</dbReference>
<gene>
    <name evidence="1" type="ORF">A2U01_0020212</name>
</gene>
<proteinExistence type="predicted"/>
<keyword evidence="1" id="KW-0695">RNA-directed DNA polymerase</keyword>
<keyword evidence="1" id="KW-0808">Transferase</keyword>
<dbReference type="Proteomes" id="UP000265520">
    <property type="component" value="Unassembled WGS sequence"/>
</dbReference>
<organism evidence="1 2">
    <name type="scientific">Trifolium medium</name>
    <dbReference type="NCBI Taxonomy" id="97028"/>
    <lineage>
        <taxon>Eukaryota</taxon>
        <taxon>Viridiplantae</taxon>
        <taxon>Streptophyta</taxon>
        <taxon>Embryophyta</taxon>
        <taxon>Tracheophyta</taxon>
        <taxon>Spermatophyta</taxon>
        <taxon>Magnoliopsida</taxon>
        <taxon>eudicotyledons</taxon>
        <taxon>Gunneridae</taxon>
        <taxon>Pentapetalae</taxon>
        <taxon>rosids</taxon>
        <taxon>fabids</taxon>
        <taxon>Fabales</taxon>
        <taxon>Fabaceae</taxon>
        <taxon>Papilionoideae</taxon>
        <taxon>50 kb inversion clade</taxon>
        <taxon>NPAAA clade</taxon>
        <taxon>Hologalegina</taxon>
        <taxon>IRL clade</taxon>
        <taxon>Trifolieae</taxon>
        <taxon>Trifolium</taxon>
    </lineage>
</organism>
<evidence type="ECO:0000313" key="2">
    <source>
        <dbReference type="Proteomes" id="UP000265520"/>
    </source>
</evidence>
<evidence type="ECO:0000313" key="1">
    <source>
        <dbReference type="EMBL" id="MCH99201.1"/>
    </source>
</evidence>